<dbReference type="Proteomes" id="UP000624709">
    <property type="component" value="Unassembled WGS sequence"/>
</dbReference>
<keyword evidence="3" id="KW-1185">Reference proteome</keyword>
<comment type="caution">
    <text evidence="2">The sequence shown here is derived from an EMBL/GenBank/DDBJ whole genome shotgun (WGS) entry which is preliminary data.</text>
</comment>
<feature type="transmembrane region" description="Helical" evidence="1">
    <location>
        <begin position="178"/>
        <end position="203"/>
    </location>
</feature>
<name>A0ABQ4BLZ5_9ACTN</name>
<sequence length="226" mass="24146">MIFFGQWTRVAAVVLGALLLGIVGATAGSWVAGREFGALPDDVEAVRLAQEILPGTAVAEEIDRHDFLYGAHRGDEEYGPGYVQISYQKGVDCDLDRLAWQNAAKHGWEEAGEITGRQCSSWNFRRGDLVMAYAHQGSGTEVTFYRSTTRSTIGALIGALGGILAGVAVFRPLSRRPVVLLAALIPPALVLVPVTGLVVVAAVSGVEGPTPQLWSVWPALARLFFS</sequence>
<evidence type="ECO:0000313" key="2">
    <source>
        <dbReference type="EMBL" id="GIE71673.1"/>
    </source>
</evidence>
<dbReference type="EMBL" id="BOMS01000131">
    <property type="protein sequence ID" value="GIE71673.1"/>
    <property type="molecule type" value="Genomic_DNA"/>
</dbReference>
<protein>
    <submittedName>
        <fullName evidence="2">Uncharacterized protein</fullName>
    </submittedName>
</protein>
<organism evidence="2 3">
    <name type="scientific">Actinoplanes palleronii</name>
    <dbReference type="NCBI Taxonomy" id="113570"/>
    <lineage>
        <taxon>Bacteria</taxon>
        <taxon>Bacillati</taxon>
        <taxon>Actinomycetota</taxon>
        <taxon>Actinomycetes</taxon>
        <taxon>Micromonosporales</taxon>
        <taxon>Micromonosporaceae</taxon>
        <taxon>Actinoplanes</taxon>
    </lineage>
</organism>
<feature type="transmembrane region" description="Helical" evidence="1">
    <location>
        <begin position="153"/>
        <end position="171"/>
    </location>
</feature>
<gene>
    <name evidence="2" type="ORF">Apa02nite_077810</name>
</gene>
<accession>A0ABQ4BLZ5</accession>
<keyword evidence="1" id="KW-1133">Transmembrane helix</keyword>
<dbReference type="RefSeq" id="WP_203829483.1">
    <property type="nucleotide sequence ID" value="NZ_BAAATY010000043.1"/>
</dbReference>
<reference evidence="2 3" key="1">
    <citation type="submission" date="2021-01" db="EMBL/GenBank/DDBJ databases">
        <title>Whole genome shotgun sequence of Actinoplanes palleronii NBRC 14916.</title>
        <authorList>
            <person name="Komaki H."/>
            <person name="Tamura T."/>
        </authorList>
    </citation>
    <scope>NUCLEOTIDE SEQUENCE [LARGE SCALE GENOMIC DNA]</scope>
    <source>
        <strain evidence="2 3">NBRC 14916</strain>
    </source>
</reference>
<evidence type="ECO:0000256" key="1">
    <source>
        <dbReference type="SAM" id="Phobius"/>
    </source>
</evidence>
<proteinExistence type="predicted"/>
<evidence type="ECO:0000313" key="3">
    <source>
        <dbReference type="Proteomes" id="UP000624709"/>
    </source>
</evidence>
<keyword evidence="1" id="KW-0472">Membrane</keyword>
<keyword evidence="1" id="KW-0812">Transmembrane</keyword>